<accession>A0AAW3DJJ2</accession>
<feature type="non-terminal residue" evidence="2">
    <location>
        <position position="1"/>
    </location>
</feature>
<evidence type="ECO:0000256" key="1">
    <source>
        <dbReference type="SAM" id="MobiDB-lite"/>
    </source>
</evidence>
<name>A0AAW3DJJ2_9AVES</name>
<dbReference type="AlphaFoldDB" id="A0AAW3DJJ2"/>
<evidence type="ECO:0000313" key="2">
    <source>
        <dbReference type="EMBL" id="KFU99607.1"/>
    </source>
</evidence>
<keyword evidence="3" id="KW-1185">Reference proteome</keyword>
<reference evidence="2 3" key="1">
    <citation type="journal article" date="2014" name="Science">
        <title>Comparative genomics reveals insights into avian genome evolution and adaptation.</title>
        <authorList>
            <consortium name="Avian Genome Consortium"/>
            <person name="Zhang G."/>
            <person name="Li C."/>
            <person name="Li Q."/>
            <person name="Li B."/>
            <person name="Larkin D.M."/>
            <person name="Lee C."/>
            <person name="Storz J.F."/>
            <person name="Antunes A."/>
            <person name="Greenwold M.J."/>
            <person name="Meredith R.W."/>
            <person name="Odeen A."/>
            <person name="Cui J."/>
            <person name="Zhou Q."/>
            <person name="Xu L."/>
            <person name="Pan H."/>
            <person name="Wang Z."/>
            <person name="Jin L."/>
            <person name="Zhang P."/>
            <person name="Hu H."/>
            <person name="Yang W."/>
            <person name="Hu J."/>
            <person name="Xiao J."/>
            <person name="Yang Z."/>
            <person name="Liu Y."/>
            <person name="Xie Q."/>
            <person name="Yu H."/>
            <person name="Lian J."/>
            <person name="Wen P."/>
            <person name="Zhang F."/>
            <person name="Li H."/>
            <person name="Zeng Y."/>
            <person name="Xiong Z."/>
            <person name="Liu S."/>
            <person name="Zhou L."/>
            <person name="Huang Z."/>
            <person name="An N."/>
            <person name="Wang J."/>
            <person name="Zheng Q."/>
            <person name="Xiong Y."/>
            <person name="Wang G."/>
            <person name="Wang B."/>
            <person name="Wang J."/>
            <person name="Fan Y."/>
            <person name="da Fonseca R.R."/>
            <person name="Alfaro-Nunez A."/>
            <person name="Schubert M."/>
            <person name="Orlando L."/>
            <person name="Mourier T."/>
            <person name="Howard J.T."/>
            <person name="Ganapathy G."/>
            <person name="Pfenning A."/>
            <person name="Whitney O."/>
            <person name="Rivas M.V."/>
            <person name="Hara E."/>
            <person name="Smith J."/>
            <person name="Farre M."/>
            <person name="Narayan J."/>
            <person name="Slavov G."/>
            <person name="Romanov M.N."/>
            <person name="Borges R."/>
            <person name="Machado J.P."/>
            <person name="Khan I."/>
            <person name="Springer M.S."/>
            <person name="Gatesy J."/>
            <person name="Hoffmann F.G."/>
            <person name="Opazo J.C."/>
            <person name="Hastad O."/>
            <person name="Sawyer R.H."/>
            <person name="Kim H."/>
            <person name="Kim K.W."/>
            <person name="Kim H.J."/>
            <person name="Cho S."/>
            <person name="Li N."/>
            <person name="Huang Y."/>
            <person name="Bruford M.W."/>
            <person name="Zhan X."/>
            <person name="Dixon A."/>
            <person name="Bertelsen M.F."/>
            <person name="Derryberry E."/>
            <person name="Warren W."/>
            <person name="Wilson R.K."/>
            <person name="Li S."/>
            <person name="Ray D.A."/>
            <person name="Green R.E."/>
            <person name="O'Brien S.J."/>
            <person name="Griffin D."/>
            <person name="Johnson W.E."/>
            <person name="Haussler D."/>
            <person name="Ryder O.A."/>
            <person name="Willerslev E."/>
            <person name="Graves G.R."/>
            <person name="Alstrom P."/>
            <person name="Fjeldsa J."/>
            <person name="Mindell D.P."/>
            <person name="Edwards S.V."/>
            <person name="Braun E.L."/>
            <person name="Rahbek C."/>
            <person name="Burt D.W."/>
            <person name="Houde P."/>
            <person name="Zhang Y."/>
            <person name="Yang H."/>
            <person name="Wang J."/>
            <person name="Jarvis E.D."/>
            <person name="Gilbert M.T."/>
            <person name="Wang J."/>
        </authorList>
    </citation>
    <scope>NUCLEOTIDE SEQUENCE [LARGE SCALE GENOMIC DNA]</scope>
    <source>
        <strain evidence="2">BGI_N339</strain>
    </source>
</reference>
<feature type="region of interest" description="Disordered" evidence="1">
    <location>
        <begin position="1"/>
        <end position="36"/>
    </location>
</feature>
<feature type="non-terminal residue" evidence="2">
    <location>
        <position position="36"/>
    </location>
</feature>
<protein>
    <submittedName>
        <fullName evidence="2">Uncharacterized protein</fullName>
    </submittedName>
</protein>
<gene>
    <name evidence="2" type="ORF">N339_04985</name>
</gene>
<organism evidence="2 3">
    <name type="scientific">Pterocles gutturalis</name>
    <name type="common">yellow-throated sandgrouse</name>
    <dbReference type="NCBI Taxonomy" id="240206"/>
    <lineage>
        <taxon>Eukaryota</taxon>
        <taxon>Metazoa</taxon>
        <taxon>Chordata</taxon>
        <taxon>Craniata</taxon>
        <taxon>Vertebrata</taxon>
        <taxon>Euteleostomi</taxon>
        <taxon>Archelosauria</taxon>
        <taxon>Archosauria</taxon>
        <taxon>Dinosauria</taxon>
        <taxon>Saurischia</taxon>
        <taxon>Theropoda</taxon>
        <taxon>Coelurosauria</taxon>
        <taxon>Aves</taxon>
        <taxon>Neognathae</taxon>
        <taxon>Neoaves</taxon>
        <taxon>Columbimorphae</taxon>
        <taxon>Pterocliformes</taxon>
        <taxon>Pteroclidae</taxon>
        <taxon>Pterocles</taxon>
    </lineage>
</organism>
<sequence length="36" mass="4088">RAVINLRKKQADVRHSPPCNTSEQHLEKQDTYVAPG</sequence>
<proteinExistence type="predicted"/>
<evidence type="ECO:0000313" key="3">
    <source>
        <dbReference type="Proteomes" id="UP000053149"/>
    </source>
</evidence>
<dbReference type="Proteomes" id="UP000053149">
    <property type="component" value="Unassembled WGS sequence"/>
</dbReference>
<dbReference type="EMBL" id="JMFR01056960">
    <property type="protein sequence ID" value="KFU99607.1"/>
    <property type="molecule type" value="Genomic_DNA"/>
</dbReference>
<comment type="caution">
    <text evidence="2">The sequence shown here is derived from an EMBL/GenBank/DDBJ whole genome shotgun (WGS) entry which is preliminary data.</text>
</comment>